<dbReference type="AlphaFoldDB" id="A0A1S1YSC4"/>
<dbReference type="NCBIfam" id="TIGR01730">
    <property type="entry name" value="RND_mfp"/>
    <property type="match status" value="1"/>
</dbReference>
<name>A0A1S1YSC4_FLAPC</name>
<dbReference type="Gene3D" id="2.40.50.100">
    <property type="match status" value="1"/>
</dbReference>
<dbReference type="GO" id="GO:0015562">
    <property type="term" value="F:efflux transmembrane transporter activity"/>
    <property type="evidence" value="ECO:0007669"/>
    <property type="project" value="TreeGrafter"/>
</dbReference>
<dbReference type="PANTHER" id="PTHR30469">
    <property type="entry name" value="MULTIDRUG RESISTANCE PROTEIN MDTA"/>
    <property type="match status" value="1"/>
</dbReference>
<evidence type="ECO:0000256" key="1">
    <source>
        <dbReference type="ARBA" id="ARBA00009477"/>
    </source>
</evidence>
<evidence type="ECO:0000313" key="3">
    <source>
        <dbReference type="EMBL" id="OHX63931.1"/>
    </source>
</evidence>
<evidence type="ECO:0000259" key="2">
    <source>
        <dbReference type="Pfam" id="PF25917"/>
    </source>
</evidence>
<dbReference type="PANTHER" id="PTHR30469:SF20">
    <property type="entry name" value="EFFLUX RND TRANSPORTER PERIPLASMIC ADAPTOR SUBUNIT"/>
    <property type="match status" value="1"/>
</dbReference>
<evidence type="ECO:0000313" key="4">
    <source>
        <dbReference type="Proteomes" id="UP000179797"/>
    </source>
</evidence>
<accession>A0A1S1YSC4</accession>
<dbReference type="STRING" id="915059.NH26_20180"/>
<comment type="similarity">
    <text evidence="1">Belongs to the membrane fusion protein (MFP) (TC 8.A.1) family.</text>
</comment>
<dbReference type="GO" id="GO:1990281">
    <property type="term" value="C:efflux pump complex"/>
    <property type="evidence" value="ECO:0007669"/>
    <property type="project" value="TreeGrafter"/>
</dbReference>
<gene>
    <name evidence="3" type="ORF">NH26_20180</name>
</gene>
<dbReference type="InterPro" id="IPR058625">
    <property type="entry name" value="MdtA-like_BSH"/>
</dbReference>
<proteinExistence type="inferred from homology"/>
<feature type="domain" description="Multidrug resistance protein MdtA-like barrel-sandwich hybrid" evidence="2">
    <location>
        <begin position="26"/>
        <end position="143"/>
    </location>
</feature>
<dbReference type="Gene3D" id="2.40.420.20">
    <property type="match status" value="1"/>
</dbReference>
<dbReference type="SUPFAM" id="SSF111369">
    <property type="entry name" value="HlyD-like secretion proteins"/>
    <property type="match status" value="1"/>
</dbReference>
<keyword evidence="4" id="KW-1185">Reference proteome</keyword>
<reference evidence="3 4" key="1">
    <citation type="journal article" date="2012" name="Int. J. Syst. Evol. Microbiol.">
        <title>Flammeovirga pacifica sp. nov., isolated from deep-sea sediment.</title>
        <authorList>
            <person name="Xu H."/>
            <person name="Fu Y."/>
            <person name="Yang N."/>
            <person name="Ding Z."/>
            <person name="Lai Q."/>
            <person name="Zeng R."/>
        </authorList>
    </citation>
    <scope>NUCLEOTIDE SEQUENCE [LARGE SCALE GENOMIC DNA]</scope>
    <source>
        <strain evidence="4">DSM 24597 / LMG 26175 / WPAGA1</strain>
    </source>
</reference>
<organism evidence="3 4">
    <name type="scientific">Flammeovirga pacifica</name>
    <dbReference type="NCBI Taxonomy" id="915059"/>
    <lineage>
        <taxon>Bacteria</taxon>
        <taxon>Pseudomonadati</taxon>
        <taxon>Bacteroidota</taxon>
        <taxon>Cytophagia</taxon>
        <taxon>Cytophagales</taxon>
        <taxon>Flammeovirgaceae</taxon>
        <taxon>Flammeovirga</taxon>
    </lineage>
</organism>
<dbReference type="Proteomes" id="UP000179797">
    <property type="component" value="Unassembled WGS sequence"/>
</dbReference>
<dbReference type="Pfam" id="PF25917">
    <property type="entry name" value="BSH_RND"/>
    <property type="match status" value="1"/>
</dbReference>
<dbReference type="Gene3D" id="1.10.287.470">
    <property type="entry name" value="Helix hairpin bin"/>
    <property type="match status" value="1"/>
</dbReference>
<dbReference type="Gene3D" id="2.40.30.170">
    <property type="match status" value="1"/>
</dbReference>
<sequence length="326" mass="36230">MTVAHEGLFNAKVFPAKTKETKESTLAFRVGGPLVKLNAEVGQRIKKGQLIAEIDDRDFLVDLEAKKAKFIQARAEEQRFKGLLKKESIPQNEYDQKLAAFLVAKASYNDAQNALKDTKVFAPFSAVVSEKLVENYQEVRAKQGIVSLLDFSNTEVKFNIPESFVKFIDKVDSYSVSINAYPGKVFKASLKEVGAHSEDASGFPIYLFLDDAKKYKNTYPIGSGMTCKVELKLKSTINQDDFYLIPIHSIVQSKGSDAVMIYDEESHTVKSRRIVLGDLKGHDQVQVLSGIQTGDQIVEVGGHLLTDGQEVRVLDFNPTTSEIAKQ</sequence>
<protein>
    <recommendedName>
        <fullName evidence="2">Multidrug resistance protein MdtA-like barrel-sandwich hybrid domain-containing protein</fullName>
    </recommendedName>
</protein>
<comment type="caution">
    <text evidence="3">The sequence shown here is derived from an EMBL/GenBank/DDBJ whole genome shotgun (WGS) entry which is preliminary data.</text>
</comment>
<dbReference type="InterPro" id="IPR006143">
    <property type="entry name" value="RND_pump_MFP"/>
</dbReference>
<dbReference type="EMBL" id="JRYR02000002">
    <property type="protein sequence ID" value="OHX63931.1"/>
    <property type="molecule type" value="Genomic_DNA"/>
</dbReference>